<gene>
    <name evidence="2" type="ORF">LCGC14_1697000</name>
</gene>
<dbReference type="EMBL" id="LAZR01014929">
    <property type="protein sequence ID" value="KKM15347.1"/>
    <property type="molecule type" value="Genomic_DNA"/>
</dbReference>
<protein>
    <submittedName>
        <fullName evidence="2">Uncharacterized protein</fullName>
    </submittedName>
</protein>
<dbReference type="SUPFAM" id="SSF54060">
    <property type="entry name" value="His-Me finger endonucleases"/>
    <property type="match status" value="1"/>
</dbReference>
<feature type="region of interest" description="Disordered" evidence="1">
    <location>
        <begin position="51"/>
        <end position="70"/>
    </location>
</feature>
<reference evidence="2" key="1">
    <citation type="journal article" date="2015" name="Nature">
        <title>Complex archaea that bridge the gap between prokaryotes and eukaryotes.</title>
        <authorList>
            <person name="Spang A."/>
            <person name="Saw J.H."/>
            <person name="Jorgensen S.L."/>
            <person name="Zaremba-Niedzwiedzka K."/>
            <person name="Martijn J."/>
            <person name="Lind A.E."/>
            <person name="van Eijk R."/>
            <person name="Schleper C."/>
            <person name="Guy L."/>
            <person name="Ettema T.J."/>
        </authorList>
    </citation>
    <scope>NUCLEOTIDE SEQUENCE</scope>
</reference>
<comment type="caution">
    <text evidence="2">The sequence shown here is derived from an EMBL/GenBank/DDBJ whole genome shotgun (WGS) entry which is preliminary data.</text>
</comment>
<proteinExistence type="predicted"/>
<evidence type="ECO:0000256" key="1">
    <source>
        <dbReference type="SAM" id="MobiDB-lite"/>
    </source>
</evidence>
<name>A0A0F9HJK4_9ZZZZ</name>
<accession>A0A0F9HJK4</accession>
<dbReference type="InterPro" id="IPR044925">
    <property type="entry name" value="His-Me_finger_sf"/>
</dbReference>
<dbReference type="AlphaFoldDB" id="A0A0F9HJK4"/>
<sequence length="160" mass="17566">MIKSKSFGPDGLCQCGCGALAPIATMTSTAKGHVKGEPLRFINGHCARIQSPRKRKPGVPGARAGENNPNWKGGEIVLSHGYRKVRCEGHPRATALGHYVYEHILIAESALRKYLPVGAEVHHVDVDPGNNLGRNLVVCQDHAYHMGLHRRARRARRARQ</sequence>
<evidence type="ECO:0000313" key="2">
    <source>
        <dbReference type="EMBL" id="KKM15347.1"/>
    </source>
</evidence>
<organism evidence="2">
    <name type="scientific">marine sediment metagenome</name>
    <dbReference type="NCBI Taxonomy" id="412755"/>
    <lineage>
        <taxon>unclassified sequences</taxon>
        <taxon>metagenomes</taxon>
        <taxon>ecological metagenomes</taxon>
    </lineage>
</organism>